<gene>
    <name evidence="1" type="ORF">M9H77_24347</name>
</gene>
<protein>
    <submittedName>
        <fullName evidence="1">Uncharacterized protein</fullName>
    </submittedName>
</protein>
<evidence type="ECO:0000313" key="1">
    <source>
        <dbReference type="EMBL" id="KAI5665024.1"/>
    </source>
</evidence>
<accession>A0ACC0AY23</accession>
<organism evidence="1 2">
    <name type="scientific">Catharanthus roseus</name>
    <name type="common">Madagascar periwinkle</name>
    <name type="synonym">Vinca rosea</name>
    <dbReference type="NCBI Taxonomy" id="4058"/>
    <lineage>
        <taxon>Eukaryota</taxon>
        <taxon>Viridiplantae</taxon>
        <taxon>Streptophyta</taxon>
        <taxon>Embryophyta</taxon>
        <taxon>Tracheophyta</taxon>
        <taxon>Spermatophyta</taxon>
        <taxon>Magnoliopsida</taxon>
        <taxon>eudicotyledons</taxon>
        <taxon>Gunneridae</taxon>
        <taxon>Pentapetalae</taxon>
        <taxon>asterids</taxon>
        <taxon>lamiids</taxon>
        <taxon>Gentianales</taxon>
        <taxon>Apocynaceae</taxon>
        <taxon>Rauvolfioideae</taxon>
        <taxon>Vinceae</taxon>
        <taxon>Catharanthinae</taxon>
        <taxon>Catharanthus</taxon>
    </lineage>
</organism>
<reference evidence="2" key="1">
    <citation type="journal article" date="2023" name="Nat. Plants">
        <title>Single-cell RNA sequencing provides a high-resolution roadmap for understanding the multicellular compartmentation of specialized metabolism.</title>
        <authorList>
            <person name="Sun S."/>
            <person name="Shen X."/>
            <person name="Li Y."/>
            <person name="Li Y."/>
            <person name="Wang S."/>
            <person name="Li R."/>
            <person name="Zhang H."/>
            <person name="Shen G."/>
            <person name="Guo B."/>
            <person name="Wei J."/>
            <person name="Xu J."/>
            <person name="St-Pierre B."/>
            <person name="Chen S."/>
            <person name="Sun C."/>
        </authorList>
    </citation>
    <scope>NUCLEOTIDE SEQUENCE [LARGE SCALE GENOMIC DNA]</scope>
</reference>
<dbReference type="EMBL" id="CM044705">
    <property type="protein sequence ID" value="KAI5665024.1"/>
    <property type="molecule type" value="Genomic_DNA"/>
</dbReference>
<dbReference type="Proteomes" id="UP001060085">
    <property type="component" value="Linkage Group LG05"/>
</dbReference>
<comment type="caution">
    <text evidence="1">The sequence shown here is derived from an EMBL/GenBank/DDBJ whole genome shotgun (WGS) entry which is preliminary data.</text>
</comment>
<sequence>MEGSMEVCKEFFNLPAEEKEEYVSDEISYGKAWLYTGTVKYDAEKNQNWVDGLGHLCYPVEETINSWPNKPPRYREVIAEYAVGSKKLSQMILELIAQGLGLEKGYFAGKLSDGHTLVVNHYPKCPDPSLTIGLKEHHDPTVLTTIQQNVCGLHLFVNGKWLAVDPLPNAIFVINGYQLEVISNGRLKSALHRVVTNAEADRTTISYFINPGDGESVIEPAKAVLSDGNPPKFRAFTYSEFIKKKMEVDGESALAAFRL</sequence>
<proteinExistence type="predicted"/>
<evidence type="ECO:0000313" key="2">
    <source>
        <dbReference type="Proteomes" id="UP001060085"/>
    </source>
</evidence>
<keyword evidence="2" id="KW-1185">Reference proteome</keyword>
<name>A0ACC0AY23_CATRO</name>